<dbReference type="Gene3D" id="3.10.560.10">
    <property type="entry name" value="Outer membrane lipoprotein wza domain like"/>
    <property type="match status" value="1"/>
</dbReference>
<sequence length="144" mass="14650">MVVDVVGRVRHPGVQRLPAGARVEQAIEAAGGVRGGADVAQVNLARPLVDGEQVVVPSRGETLTAPAAAPAAGGSPTGPTQPIDLNQAGATEPRHPARRRTRAGATHSRLAGRARSFQAPSTSLGEVSGIGDAVLGRLRPLVRV</sequence>
<comment type="caution">
    <text evidence="3">The sequence shown here is derived from an EMBL/GenBank/DDBJ whole genome shotgun (WGS) entry which is preliminary data.</text>
</comment>
<accession>A0ABQ6JBV5</accession>
<evidence type="ECO:0000256" key="1">
    <source>
        <dbReference type="SAM" id="MobiDB-lite"/>
    </source>
</evidence>
<reference evidence="4" key="1">
    <citation type="journal article" date="2019" name="Int. J. Syst. Evol. Microbiol.">
        <title>The Global Catalogue of Microorganisms (GCM) 10K type strain sequencing project: providing services to taxonomists for standard genome sequencing and annotation.</title>
        <authorList>
            <consortium name="The Broad Institute Genomics Platform"/>
            <consortium name="The Broad Institute Genome Sequencing Center for Infectious Disease"/>
            <person name="Wu L."/>
            <person name="Ma J."/>
        </authorList>
    </citation>
    <scope>NUCLEOTIDE SEQUENCE [LARGE SCALE GENOMIC DNA]</scope>
    <source>
        <strain evidence="4">NBRC 108730</strain>
    </source>
</reference>
<name>A0ABQ6JBV5_9ACTN</name>
<evidence type="ECO:0000313" key="4">
    <source>
        <dbReference type="Proteomes" id="UP001157017"/>
    </source>
</evidence>
<dbReference type="Pfam" id="PF10531">
    <property type="entry name" value="SLBB"/>
    <property type="match status" value="1"/>
</dbReference>
<keyword evidence="4" id="KW-1185">Reference proteome</keyword>
<feature type="compositionally biased region" description="Low complexity" evidence="1">
    <location>
        <begin position="60"/>
        <end position="80"/>
    </location>
</feature>
<protein>
    <recommendedName>
        <fullName evidence="2">Soluble ligand binding domain-containing protein</fullName>
    </recommendedName>
</protein>
<evidence type="ECO:0000313" key="3">
    <source>
        <dbReference type="EMBL" id="GMA85658.1"/>
    </source>
</evidence>
<dbReference type="InterPro" id="IPR019554">
    <property type="entry name" value="Soluble_ligand-bd"/>
</dbReference>
<feature type="region of interest" description="Disordered" evidence="1">
    <location>
        <begin position="59"/>
        <end position="117"/>
    </location>
</feature>
<dbReference type="Proteomes" id="UP001157017">
    <property type="component" value="Unassembled WGS sequence"/>
</dbReference>
<evidence type="ECO:0000259" key="2">
    <source>
        <dbReference type="Pfam" id="PF10531"/>
    </source>
</evidence>
<proteinExistence type="predicted"/>
<feature type="domain" description="Soluble ligand binding" evidence="2">
    <location>
        <begin position="2"/>
        <end position="56"/>
    </location>
</feature>
<gene>
    <name evidence="3" type="ORF">GCM10025868_09080</name>
</gene>
<organism evidence="3 4">
    <name type="scientific">Angustibacter aerolatus</name>
    <dbReference type="NCBI Taxonomy" id="1162965"/>
    <lineage>
        <taxon>Bacteria</taxon>
        <taxon>Bacillati</taxon>
        <taxon>Actinomycetota</taxon>
        <taxon>Actinomycetes</taxon>
        <taxon>Kineosporiales</taxon>
        <taxon>Kineosporiaceae</taxon>
    </lineage>
</organism>
<dbReference type="EMBL" id="BSUZ01000001">
    <property type="protein sequence ID" value="GMA85658.1"/>
    <property type="molecule type" value="Genomic_DNA"/>
</dbReference>